<name>A0A066VIN8_TILAU</name>
<dbReference type="Gene3D" id="3.40.50.12780">
    <property type="entry name" value="N-terminal domain of ligase-like"/>
    <property type="match status" value="1"/>
</dbReference>
<dbReference type="PROSITE" id="PS00455">
    <property type="entry name" value="AMP_BINDING"/>
    <property type="match status" value="1"/>
</dbReference>
<dbReference type="OrthoDB" id="6509636at2759"/>
<dbReference type="InterPro" id="IPR020845">
    <property type="entry name" value="AMP-binding_CS"/>
</dbReference>
<dbReference type="AlphaFoldDB" id="A0A066VIN8"/>
<dbReference type="InterPro" id="IPR045851">
    <property type="entry name" value="AMP-bd_C_sf"/>
</dbReference>
<dbReference type="GO" id="GO:0016405">
    <property type="term" value="F:CoA-ligase activity"/>
    <property type="evidence" value="ECO:0007669"/>
    <property type="project" value="TreeGrafter"/>
</dbReference>
<dbReference type="InterPro" id="IPR042099">
    <property type="entry name" value="ANL_N_sf"/>
</dbReference>
<gene>
    <name evidence="3" type="ORF">K437DRAFT_249476</name>
</gene>
<dbReference type="RefSeq" id="XP_013241780.1">
    <property type="nucleotide sequence ID" value="XM_013386326.1"/>
</dbReference>
<evidence type="ECO:0000259" key="1">
    <source>
        <dbReference type="Pfam" id="PF00501"/>
    </source>
</evidence>
<sequence>MIFTSPAPSGGPFRDDEDIYELIFEDFPAKRPDVRGTGIPMLIDDSTSHSLTFEQIRMRVDNLSLALYDDLGMRKDSVIGIFSANNIDYPVVIWATHRLGGIVSAANPAFQPGELNYQLEASKATVLFVNENQLDAGLAAAAKAGIHRDKVIVIESVESIRKARAKNGDKAPMANSQGIKTVEGLVEHGTNLRKARGEAFLKETRFRLNSGEGQRKLAFISFSSGTTGLPKGVAIQHYAPVSNVLQAFAYNECTNEVRTQKGRFRAGTDRSLGILPAFHIYGLVMGIHFMFYAGVTNVVIPRFKGIDTMLNSIVKHNISIWFLVPPQVVLLCKDPSVPKYHADMQRLANYIMIGAAPLSDDLSKQLMHIIPGVDWSQGYGMSETSTLLTQGPPGHPAVLGSAGRLVSDVEAKVVTPEGKECGVDEQGELWVRAPSITLGYLNNRKATEEMFLPDGFMKTGDEVVFNKHGDMFIVDRLKELIKVRGFQVAPAELEGFLLDHADVNDSGVIGVPDESAGELPLAFITLSINAKGRVQKEGKAAEEKIRQSIMKFVKDHKIKYKHLCDVQFIDQIPKTASGKILRRQLRDKARALPARSTSSKL</sequence>
<dbReference type="Gene3D" id="3.30.300.30">
    <property type="match status" value="1"/>
</dbReference>
<dbReference type="OMA" id="PQFAVTM"/>
<reference evidence="3 4" key="1">
    <citation type="submission" date="2014-05" db="EMBL/GenBank/DDBJ databases">
        <title>Draft genome sequence of a rare smut relative, Tilletiaria anomala UBC 951.</title>
        <authorList>
            <consortium name="DOE Joint Genome Institute"/>
            <person name="Toome M."/>
            <person name="Kuo A."/>
            <person name="Henrissat B."/>
            <person name="Lipzen A."/>
            <person name="Tritt A."/>
            <person name="Yoshinaga Y."/>
            <person name="Zane M."/>
            <person name="Barry K."/>
            <person name="Grigoriev I.V."/>
            <person name="Spatafora J.W."/>
            <person name="Aimea M.C."/>
        </authorList>
    </citation>
    <scope>NUCLEOTIDE SEQUENCE [LARGE SCALE GENOMIC DNA]</scope>
    <source>
        <strain evidence="3 4">UBC 951</strain>
    </source>
</reference>
<dbReference type="InParanoid" id="A0A066VIN8"/>
<dbReference type="InterPro" id="IPR000873">
    <property type="entry name" value="AMP-dep_synth/lig_dom"/>
</dbReference>
<feature type="domain" description="AMP-binding enzyme C-terminal" evidence="2">
    <location>
        <begin position="492"/>
        <end position="579"/>
    </location>
</feature>
<dbReference type="Proteomes" id="UP000027361">
    <property type="component" value="Unassembled WGS sequence"/>
</dbReference>
<dbReference type="EMBL" id="JMSN01000078">
    <property type="protein sequence ID" value="KDN41612.1"/>
    <property type="molecule type" value="Genomic_DNA"/>
</dbReference>
<dbReference type="PANTHER" id="PTHR24096">
    <property type="entry name" value="LONG-CHAIN-FATTY-ACID--COA LIGASE"/>
    <property type="match status" value="1"/>
</dbReference>
<evidence type="ECO:0000313" key="4">
    <source>
        <dbReference type="Proteomes" id="UP000027361"/>
    </source>
</evidence>
<dbReference type="SUPFAM" id="SSF56801">
    <property type="entry name" value="Acetyl-CoA synthetase-like"/>
    <property type="match status" value="1"/>
</dbReference>
<protein>
    <submittedName>
        <fullName evidence="3">Acetyl-CoA synthetase-like protein</fullName>
    </submittedName>
</protein>
<keyword evidence="4" id="KW-1185">Reference proteome</keyword>
<dbReference type="GeneID" id="25263330"/>
<dbReference type="HOGENOM" id="CLU_000022_59_2_1"/>
<dbReference type="STRING" id="1037660.A0A066VIN8"/>
<organism evidence="3 4">
    <name type="scientific">Tilletiaria anomala (strain ATCC 24038 / CBS 436.72 / UBC 951)</name>
    <dbReference type="NCBI Taxonomy" id="1037660"/>
    <lineage>
        <taxon>Eukaryota</taxon>
        <taxon>Fungi</taxon>
        <taxon>Dikarya</taxon>
        <taxon>Basidiomycota</taxon>
        <taxon>Ustilaginomycotina</taxon>
        <taxon>Exobasidiomycetes</taxon>
        <taxon>Georgefischeriales</taxon>
        <taxon>Tilletiariaceae</taxon>
        <taxon>Tilletiaria</taxon>
    </lineage>
</organism>
<evidence type="ECO:0000259" key="2">
    <source>
        <dbReference type="Pfam" id="PF13193"/>
    </source>
</evidence>
<dbReference type="Pfam" id="PF00501">
    <property type="entry name" value="AMP-binding"/>
    <property type="match status" value="1"/>
</dbReference>
<proteinExistence type="predicted"/>
<feature type="domain" description="AMP-dependent synthetase/ligase" evidence="1">
    <location>
        <begin position="41"/>
        <end position="441"/>
    </location>
</feature>
<evidence type="ECO:0000313" key="3">
    <source>
        <dbReference type="EMBL" id="KDN41612.1"/>
    </source>
</evidence>
<comment type="caution">
    <text evidence="3">The sequence shown here is derived from an EMBL/GenBank/DDBJ whole genome shotgun (WGS) entry which is preliminary data.</text>
</comment>
<accession>A0A066VIN8</accession>
<dbReference type="Pfam" id="PF13193">
    <property type="entry name" value="AMP-binding_C"/>
    <property type="match status" value="1"/>
</dbReference>
<dbReference type="PANTHER" id="PTHR24096:SF422">
    <property type="entry name" value="BCDNA.GH02901"/>
    <property type="match status" value="1"/>
</dbReference>
<dbReference type="InterPro" id="IPR025110">
    <property type="entry name" value="AMP-bd_C"/>
</dbReference>